<evidence type="ECO:0000313" key="5">
    <source>
        <dbReference type="EMBL" id="GAA3601656.1"/>
    </source>
</evidence>
<comment type="caution">
    <text evidence="5">The sequence shown here is derived from an EMBL/GenBank/DDBJ whole genome shotgun (WGS) entry which is preliminary data.</text>
</comment>
<keyword evidence="2" id="KW-0238">DNA-binding</keyword>
<keyword evidence="1" id="KW-0805">Transcription regulation</keyword>
<evidence type="ECO:0000313" key="6">
    <source>
        <dbReference type="Proteomes" id="UP001501074"/>
    </source>
</evidence>
<dbReference type="Pfam" id="PF00392">
    <property type="entry name" value="GntR"/>
    <property type="match status" value="1"/>
</dbReference>
<gene>
    <name evidence="5" type="ORF">GCM10022223_16750</name>
</gene>
<evidence type="ECO:0000256" key="1">
    <source>
        <dbReference type="ARBA" id="ARBA00023015"/>
    </source>
</evidence>
<dbReference type="Gene3D" id="1.10.10.10">
    <property type="entry name" value="Winged helix-like DNA-binding domain superfamily/Winged helix DNA-binding domain"/>
    <property type="match status" value="1"/>
</dbReference>
<keyword evidence="6" id="KW-1185">Reference proteome</keyword>
<dbReference type="EMBL" id="BAAAZO010000002">
    <property type="protein sequence ID" value="GAA3601656.1"/>
    <property type="molecule type" value="Genomic_DNA"/>
</dbReference>
<feature type="domain" description="HTH gntR-type" evidence="4">
    <location>
        <begin position="13"/>
        <end position="80"/>
    </location>
</feature>
<reference evidence="6" key="1">
    <citation type="journal article" date="2019" name="Int. J. Syst. Evol. Microbiol.">
        <title>The Global Catalogue of Microorganisms (GCM) 10K type strain sequencing project: providing services to taxonomists for standard genome sequencing and annotation.</title>
        <authorList>
            <consortium name="The Broad Institute Genomics Platform"/>
            <consortium name="The Broad Institute Genome Sequencing Center for Infectious Disease"/>
            <person name="Wu L."/>
            <person name="Ma J."/>
        </authorList>
    </citation>
    <scope>NUCLEOTIDE SEQUENCE [LARGE SCALE GENOMIC DNA]</scope>
    <source>
        <strain evidence="6">JCM 16902</strain>
    </source>
</reference>
<dbReference type="PANTHER" id="PTHR43537:SF49">
    <property type="entry name" value="TRANSCRIPTIONAL REGULATORY PROTEIN"/>
    <property type="match status" value="1"/>
</dbReference>
<name>A0ABP6ZCN4_9ACTN</name>
<dbReference type="SUPFAM" id="SSF46785">
    <property type="entry name" value="Winged helix' DNA-binding domain"/>
    <property type="match status" value="1"/>
</dbReference>
<dbReference type="SMART" id="SM00345">
    <property type="entry name" value="HTH_GNTR"/>
    <property type="match status" value="1"/>
</dbReference>
<dbReference type="SMART" id="SM00895">
    <property type="entry name" value="FCD"/>
    <property type="match status" value="1"/>
</dbReference>
<proteinExistence type="predicted"/>
<organism evidence="5 6">
    <name type="scientific">Kineosporia mesophila</name>
    <dbReference type="NCBI Taxonomy" id="566012"/>
    <lineage>
        <taxon>Bacteria</taxon>
        <taxon>Bacillati</taxon>
        <taxon>Actinomycetota</taxon>
        <taxon>Actinomycetes</taxon>
        <taxon>Kineosporiales</taxon>
        <taxon>Kineosporiaceae</taxon>
        <taxon>Kineosporia</taxon>
    </lineage>
</organism>
<dbReference type="Proteomes" id="UP001501074">
    <property type="component" value="Unassembled WGS sequence"/>
</dbReference>
<dbReference type="RefSeq" id="WP_231485230.1">
    <property type="nucleotide sequence ID" value="NZ_BAAAZO010000002.1"/>
</dbReference>
<dbReference type="InterPro" id="IPR011711">
    <property type="entry name" value="GntR_C"/>
</dbReference>
<dbReference type="PANTHER" id="PTHR43537">
    <property type="entry name" value="TRANSCRIPTIONAL REGULATOR, GNTR FAMILY"/>
    <property type="match status" value="1"/>
</dbReference>
<keyword evidence="3" id="KW-0804">Transcription</keyword>
<evidence type="ECO:0000256" key="2">
    <source>
        <dbReference type="ARBA" id="ARBA00023125"/>
    </source>
</evidence>
<dbReference type="PROSITE" id="PS50949">
    <property type="entry name" value="HTH_GNTR"/>
    <property type="match status" value="1"/>
</dbReference>
<dbReference type="InterPro" id="IPR008920">
    <property type="entry name" value="TF_FadR/GntR_C"/>
</dbReference>
<evidence type="ECO:0000256" key="3">
    <source>
        <dbReference type="ARBA" id="ARBA00023163"/>
    </source>
</evidence>
<dbReference type="Pfam" id="PF07729">
    <property type="entry name" value="FCD"/>
    <property type="match status" value="1"/>
</dbReference>
<dbReference type="CDD" id="cd07377">
    <property type="entry name" value="WHTH_GntR"/>
    <property type="match status" value="1"/>
</dbReference>
<dbReference type="InterPro" id="IPR036390">
    <property type="entry name" value="WH_DNA-bd_sf"/>
</dbReference>
<dbReference type="SUPFAM" id="SSF48008">
    <property type="entry name" value="GntR ligand-binding domain-like"/>
    <property type="match status" value="1"/>
</dbReference>
<evidence type="ECO:0000259" key="4">
    <source>
        <dbReference type="PROSITE" id="PS50949"/>
    </source>
</evidence>
<dbReference type="InterPro" id="IPR000524">
    <property type="entry name" value="Tscrpt_reg_HTH_GntR"/>
</dbReference>
<dbReference type="InterPro" id="IPR036388">
    <property type="entry name" value="WH-like_DNA-bd_sf"/>
</dbReference>
<sequence>MPVPHASAATPRTLLRDRALVALRAAIVDGTLEPGERLVDAELCAWLGVSRTPVREALTHLEKTGLVQIRPGSKTLVAPIDVRAAVEAQAVAAGLHELAAREAVPLVSPAHLATMKTANTAFAAALAQADVDAAIAADDAFHRVFVDLAANRMLAGILEDVTPLLRRMERVRFASLTGRASVAQHRSIIQHARDGDADGAARLTRANWMTLQPPTD</sequence>
<protein>
    <submittedName>
        <fullName evidence="5">GntR family transcriptional regulator</fullName>
    </submittedName>
</protein>
<accession>A0ABP6ZCN4</accession>
<dbReference type="Gene3D" id="1.20.120.530">
    <property type="entry name" value="GntR ligand-binding domain-like"/>
    <property type="match status" value="1"/>
</dbReference>